<accession>A0A2H0WKX9</accession>
<dbReference type="InterPro" id="IPR004364">
    <property type="entry name" value="Aa-tRNA-synt_II"/>
</dbReference>
<keyword evidence="4 7" id="KW-0067">ATP-binding</keyword>
<organism evidence="10 11">
    <name type="scientific">Candidatus Tagabacteria bacterium CG09_land_8_20_14_0_10_41_14</name>
    <dbReference type="NCBI Taxonomy" id="1975021"/>
    <lineage>
        <taxon>Bacteria</taxon>
        <taxon>Candidatus Tagaibacteriota</taxon>
    </lineage>
</organism>
<dbReference type="GO" id="GO:0004824">
    <property type="term" value="F:lysine-tRNA ligase activity"/>
    <property type="evidence" value="ECO:0007669"/>
    <property type="project" value="UniProtKB-UniRule"/>
</dbReference>
<dbReference type="InterPro" id="IPR045864">
    <property type="entry name" value="aa-tRNA-synth_II/BPL/LPL"/>
</dbReference>
<keyword evidence="5 7" id="KW-0030">Aminoacyl-tRNA synthetase</keyword>
<dbReference type="HAMAP" id="MF_00252">
    <property type="entry name" value="Lys_tRNA_synth_class2"/>
    <property type="match status" value="1"/>
</dbReference>
<dbReference type="InterPro" id="IPR002313">
    <property type="entry name" value="Lys-tRNA-ligase_II"/>
</dbReference>
<feature type="domain" description="Aminoacyl-transfer RNA synthetases class-II family profile" evidence="9">
    <location>
        <begin position="168"/>
        <end position="486"/>
    </location>
</feature>
<dbReference type="Proteomes" id="UP000230353">
    <property type="component" value="Unassembled WGS sequence"/>
</dbReference>
<proteinExistence type="inferred from homology"/>
<comment type="subcellular location">
    <subcellularLocation>
        <location evidence="7">Cytoplasm</location>
    </subcellularLocation>
</comment>
<dbReference type="SUPFAM" id="SSF55681">
    <property type="entry name" value="Class II aaRS and biotin synthetases"/>
    <property type="match status" value="1"/>
</dbReference>
<dbReference type="CDD" id="cd00775">
    <property type="entry name" value="LysRS_core"/>
    <property type="match status" value="1"/>
</dbReference>
<gene>
    <name evidence="7 10" type="primary">lysS</name>
    <name evidence="10" type="ORF">COT67_02330</name>
</gene>
<dbReference type="NCBIfam" id="TIGR00499">
    <property type="entry name" value="lysS_bact"/>
    <property type="match status" value="1"/>
</dbReference>
<dbReference type="PRINTS" id="PR00982">
    <property type="entry name" value="TRNASYNTHLYS"/>
</dbReference>
<evidence type="ECO:0000256" key="7">
    <source>
        <dbReference type="HAMAP-Rule" id="MF_00252"/>
    </source>
</evidence>
<comment type="similarity">
    <text evidence="7">Belongs to the class-II aminoacyl-tRNA synthetase family.</text>
</comment>
<dbReference type="EMBL" id="PEZL01000033">
    <property type="protein sequence ID" value="PIS13326.1"/>
    <property type="molecule type" value="Genomic_DNA"/>
</dbReference>
<protein>
    <recommendedName>
        <fullName evidence="7">Lysine--tRNA ligase</fullName>
        <ecNumber evidence="7">6.1.1.6</ecNumber>
    </recommendedName>
    <alternativeName>
        <fullName evidence="7">Lysyl-tRNA synthetase</fullName>
        <shortName evidence="7">LysRS</shortName>
    </alternativeName>
</protein>
<comment type="caution">
    <text evidence="7">Lacks conserved residue(s) required for the propagation of feature annotation.</text>
</comment>
<keyword evidence="7" id="KW-0648">Protein biosynthesis</keyword>
<dbReference type="PROSITE" id="PS50862">
    <property type="entry name" value="AA_TRNA_LIGASE_II"/>
    <property type="match status" value="1"/>
</dbReference>
<keyword evidence="3 7" id="KW-0547">Nucleotide-binding</keyword>
<feature type="binding site" evidence="7">
    <location>
        <position position="405"/>
    </location>
    <ligand>
        <name>Mg(2+)</name>
        <dbReference type="ChEBI" id="CHEBI:18420"/>
        <label>1</label>
    </ligand>
</feature>
<evidence type="ECO:0000256" key="5">
    <source>
        <dbReference type="ARBA" id="ARBA00023146"/>
    </source>
</evidence>
<dbReference type="CDD" id="cd04322">
    <property type="entry name" value="LysRS_N"/>
    <property type="match status" value="1"/>
</dbReference>
<dbReference type="GO" id="GO:0000049">
    <property type="term" value="F:tRNA binding"/>
    <property type="evidence" value="ECO:0007669"/>
    <property type="project" value="TreeGrafter"/>
</dbReference>
<keyword evidence="2 7" id="KW-0479">Metal-binding</keyword>
<dbReference type="EC" id="6.1.1.6" evidence="7"/>
<reference evidence="11" key="1">
    <citation type="submission" date="2017-09" db="EMBL/GenBank/DDBJ databases">
        <title>Depth-based differentiation of microbial function through sediment-hosted aquifers and enrichment of novel symbionts in the deep terrestrial subsurface.</title>
        <authorList>
            <person name="Probst A.J."/>
            <person name="Ladd B."/>
            <person name="Jarett J.K."/>
            <person name="Geller-Mcgrath D.E."/>
            <person name="Sieber C.M.K."/>
            <person name="Emerson J.B."/>
            <person name="Anantharaman K."/>
            <person name="Thomas B.C."/>
            <person name="Malmstrom R."/>
            <person name="Stieglmeier M."/>
            <person name="Klingl A."/>
            <person name="Woyke T."/>
            <person name="Ryan C.M."/>
            <person name="Banfield J.F."/>
        </authorList>
    </citation>
    <scope>NUCLEOTIDE SEQUENCE [LARGE SCALE GENOMIC DNA]</scope>
</reference>
<comment type="catalytic activity">
    <reaction evidence="6 7 8">
        <text>tRNA(Lys) + L-lysine + ATP = L-lysyl-tRNA(Lys) + AMP + diphosphate</text>
        <dbReference type="Rhea" id="RHEA:20792"/>
        <dbReference type="Rhea" id="RHEA-COMP:9696"/>
        <dbReference type="Rhea" id="RHEA-COMP:9697"/>
        <dbReference type="ChEBI" id="CHEBI:30616"/>
        <dbReference type="ChEBI" id="CHEBI:32551"/>
        <dbReference type="ChEBI" id="CHEBI:33019"/>
        <dbReference type="ChEBI" id="CHEBI:78442"/>
        <dbReference type="ChEBI" id="CHEBI:78529"/>
        <dbReference type="ChEBI" id="CHEBI:456215"/>
        <dbReference type="EC" id="6.1.1.6"/>
    </reaction>
</comment>
<dbReference type="PANTHER" id="PTHR42918">
    <property type="entry name" value="LYSYL-TRNA SYNTHETASE"/>
    <property type="match status" value="1"/>
</dbReference>
<dbReference type="PANTHER" id="PTHR42918:SF15">
    <property type="entry name" value="LYSINE--TRNA LIGASE, CHLOROPLASTIC_MITOCHONDRIAL"/>
    <property type="match status" value="1"/>
</dbReference>
<evidence type="ECO:0000256" key="3">
    <source>
        <dbReference type="ARBA" id="ARBA00022741"/>
    </source>
</evidence>
<keyword evidence="7 8" id="KW-0460">Magnesium</keyword>
<dbReference type="Gene3D" id="3.30.930.10">
    <property type="entry name" value="Bira Bifunctional Protein, Domain 2"/>
    <property type="match status" value="1"/>
</dbReference>
<evidence type="ECO:0000256" key="6">
    <source>
        <dbReference type="ARBA" id="ARBA00048573"/>
    </source>
</evidence>
<dbReference type="GO" id="GO:0006430">
    <property type="term" value="P:lysyl-tRNA aminoacylation"/>
    <property type="evidence" value="ECO:0007669"/>
    <property type="project" value="UniProtKB-UniRule"/>
</dbReference>
<comment type="cofactor">
    <cofactor evidence="7 8">
        <name>Mg(2+)</name>
        <dbReference type="ChEBI" id="CHEBI:18420"/>
    </cofactor>
    <text evidence="7 8">Binds 3 Mg(2+) ions per subunit.</text>
</comment>
<dbReference type="NCBIfam" id="NF001756">
    <property type="entry name" value="PRK00484.1"/>
    <property type="match status" value="1"/>
</dbReference>
<dbReference type="InterPro" id="IPR012340">
    <property type="entry name" value="NA-bd_OB-fold"/>
</dbReference>
<keyword evidence="7" id="KW-0963">Cytoplasm</keyword>
<dbReference type="SUPFAM" id="SSF50249">
    <property type="entry name" value="Nucleic acid-binding proteins"/>
    <property type="match status" value="1"/>
</dbReference>
<evidence type="ECO:0000256" key="1">
    <source>
        <dbReference type="ARBA" id="ARBA00022598"/>
    </source>
</evidence>
<dbReference type="GO" id="GO:0005829">
    <property type="term" value="C:cytosol"/>
    <property type="evidence" value="ECO:0007669"/>
    <property type="project" value="TreeGrafter"/>
</dbReference>
<name>A0A2H0WKX9_9BACT</name>
<dbReference type="GO" id="GO:0005524">
    <property type="term" value="F:ATP binding"/>
    <property type="evidence" value="ECO:0007669"/>
    <property type="project" value="UniProtKB-UniRule"/>
</dbReference>
<dbReference type="Pfam" id="PF00152">
    <property type="entry name" value="tRNA-synt_2"/>
    <property type="match status" value="1"/>
</dbReference>
<comment type="caution">
    <text evidence="10">The sequence shown here is derived from an EMBL/GenBank/DDBJ whole genome shotgun (WGS) entry which is preliminary data.</text>
</comment>
<dbReference type="AlphaFoldDB" id="A0A2H0WKX9"/>
<sequence length="489" mass="56323">MAFEEIREIRIKKLQESEKKFGTAFPADVSLEMPLKEVVDNFTKFSRRRKPLVLCGRVMAVRGHGGVLFCDFNDGTSGLQACLKKDILGNEEFVHFQNLVDVGDFVEFEGTLFKTKKKEKSIKVVSWRMLSKSLRPLPEKWHGLLDVEERFRKRYLDLLMNKDARSVFETRSKIITELRNFLNGSAFAEVETLMLQPLAGGALAEPFKTHHNALDIDLFLRIAPELYLKRLLVADFPKVYEIGRMFRNEGIDATHNPEFTMLEFYEAYQNVDKMRDFVERMIKVLVKKVFGKQVVKYEGNSISFSKKFSVISFYDVLKRHALINDAQNVSREDLELKAGQFGIEVASADSEDKIRDNIFKKVCRAKIIQPTFVVDYPVELSPLAKKKKDNPNLVERFQLIMGGLEMVNGYSELNDPLEQKARFEKHQDLRQKGDKEAAEYDKDFVDAMEYGMPPAVGVGMGVDRLVMFLTDAHNIKEVILFPTMRPKEE</sequence>
<feature type="binding site" evidence="7">
    <location>
        <position position="405"/>
    </location>
    <ligand>
        <name>Mg(2+)</name>
        <dbReference type="ChEBI" id="CHEBI:18420"/>
        <label>2</label>
    </ligand>
</feature>
<keyword evidence="1 7" id="KW-0436">Ligase</keyword>
<evidence type="ECO:0000313" key="10">
    <source>
        <dbReference type="EMBL" id="PIS13326.1"/>
    </source>
</evidence>
<dbReference type="InterPro" id="IPR004365">
    <property type="entry name" value="NA-bd_OB_tRNA"/>
</dbReference>
<comment type="subunit">
    <text evidence="7">Homodimer.</text>
</comment>
<dbReference type="GO" id="GO:0000287">
    <property type="term" value="F:magnesium ion binding"/>
    <property type="evidence" value="ECO:0007669"/>
    <property type="project" value="UniProtKB-UniRule"/>
</dbReference>
<evidence type="ECO:0000256" key="2">
    <source>
        <dbReference type="ARBA" id="ARBA00022723"/>
    </source>
</evidence>
<evidence type="ECO:0000259" key="9">
    <source>
        <dbReference type="PROSITE" id="PS50862"/>
    </source>
</evidence>
<dbReference type="InterPro" id="IPR018149">
    <property type="entry name" value="Lys-tRNA-synth_II_C"/>
</dbReference>
<dbReference type="Pfam" id="PF01336">
    <property type="entry name" value="tRNA_anti-codon"/>
    <property type="match status" value="1"/>
</dbReference>
<evidence type="ECO:0000256" key="4">
    <source>
        <dbReference type="ARBA" id="ARBA00022840"/>
    </source>
</evidence>
<evidence type="ECO:0000256" key="8">
    <source>
        <dbReference type="RuleBase" id="RU000336"/>
    </source>
</evidence>
<dbReference type="InterPro" id="IPR006195">
    <property type="entry name" value="aa-tRNA-synth_II"/>
</dbReference>
<evidence type="ECO:0000313" key="11">
    <source>
        <dbReference type="Proteomes" id="UP000230353"/>
    </source>
</evidence>
<dbReference type="Gene3D" id="2.40.50.140">
    <property type="entry name" value="Nucleic acid-binding proteins"/>
    <property type="match status" value="1"/>
</dbReference>
<dbReference type="InterPro" id="IPR044136">
    <property type="entry name" value="Lys-tRNA-ligase_II_N"/>
</dbReference>